<protein>
    <submittedName>
        <fullName evidence="3">Uncharacterized protein</fullName>
    </submittedName>
</protein>
<reference evidence="3" key="1">
    <citation type="submission" date="2017-08" db="EMBL/GenBank/DDBJ databases">
        <authorList>
            <person name="Cuomo C."/>
            <person name="Billmyre B."/>
            <person name="Heitman J."/>
        </authorList>
    </citation>
    <scope>NUCLEOTIDE SEQUENCE</scope>
    <source>
        <strain evidence="3">CBS 12478</strain>
    </source>
</reference>
<dbReference type="RefSeq" id="XP_031859616.2">
    <property type="nucleotide sequence ID" value="XM_032006035.2"/>
</dbReference>
<dbReference type="Proteomes" id="UP000322225">
    <property type="component" value="Chromosome 5"/>
</dbReference>
<dbReference type="AlphaFoldDB" id="A0AAJ8MWJ7"/>
<evidence type="ECO:0000256" key="2">
    <source>
        <dbReference type="SAM" id="SignalP"/>
    </source>
</evidence>
<sequence>MLLTIPLVISILGLAAQLNQAIPVHRHKHSRWINSFASNQVPLLDGTVITTDTMSRNTATYSGDSQCIEWTAPYSKPPLMSLLCDHDIPDLINEHPDARAFSFQELLDYLDGKNDDADEMSTETPALTMEARNDEPLRELRNTEDWFRWLDGEEEGGSQSASGSATIPEVEPEAVLAEREDTAIDRLQDEVAAATQEYNDKLWLVMSLGEDW</sequence>
<dbReference type="KEGG" id="ksn:43590188"/>
<dbReference type="GeneID" id="43590188"/>
<dbReference type="EMBL" id="CP144055">
    <property type="protein sequence ID" value="WWD18338.1"/>
    <property type="molecule type" value="Genomic_DNA"/>
</dbReference>
<evidence type="ECO:0000313" key="4">
    <source>
        <dbReference type="Proteomes" id="UP000322225"/>
    </source>
</evidence>
<name>A0AAJ8MWJ7_9TREE</name>
<evidence type="ECO:0000256" key="1">
    <source>
        <dbReference type="SAM" id="MobiDB-lite"/>
    </source>
</evidence>
<keyword evidence="2" id="KW-0732">Signal</keyword>
<organism evidence="3 4">
    <name type="scientific">Kwoniella shandongensis</name>
    <dbReference type="NCBI Taxonomy" id="1734106"/>
    <lineage>
        <taxon>Eukaryota</taxon>
        <taxon>Fungi</taxon>
        <taxon>Dikarya</taxon>
        <taxon>Basidiomycota</taxon>
        <taxon>Agaricomycotina</taxon>
        <taxon>Tremellomycetes</taxon>
        <taxon>Tremellales</taxon>
        <taxon>Cryptococcaceae</taxon>
        <taxon>Kwoniella</taxon>
    </lineage>
</organism>
<feature type="chain" id="PRO_5042482066" evidence="2">
    <location>
        <begin position="22"/>
        <end position="212"/>
    </location>
</feature>
<feature type="region of interest" description="Disordered" evidence="1">
    <location>
        <begin position="153"/>
        <end position="173"/>
    </location>
</feature>
<gene>
    <name evidence="3" type="ORF">CI109_102788</name>
</gene>
<accession>A0AAJ8MWJ7</accession>
<reference evidence="3" key="2">
    <citation type="submission" date="2024-01" db="EMBL/GenBank/DDBJ databases">
        <title>Comparative genomics of Cryptococcus and Kwoniella reveals pathogenesis evolution and contrasting modes of karyotype evolution via chromosome fusion or intercentromeric recombination.</title>
        <authorList>
            <person name="Coelho M.A."/>
            <person name="David-Palma M."/>
            <person name="Shea T."/>
            <person name="Bowers K."/>
            <person name="McGinley-Smith S."/>
            <person name="Mohammad A.W."/>
            <person name="Gnirke A."/>
            <person name="Yurkov A.M."/>
            <person name="Nowrousian M."/>
            <person name="Sun S."/>
            <person name="Cuomo C.A."/>
            <person name="Heitman J."/>
        </authorList>
    </citation>
    <scope>NUCLEOTIDE SEQUENCE</scope>
    <source>
        <strain evidence="3">CBS 12478</strain>
    </source>
</reference>
<proteinExistence type="predicted"/>
<keyword evidence="4" id="KW-1185">Reference proteome</keyword>
<feature type="signal peptide" evidence="2">
    <location>
        <begin position="1"/>
        <end position="21"/>
    </location>
</feature>
<evidence type="ECO:0000313" key="3">
    <source>
        <dbReference type="EMBL" id="WWD18338.1"/>
    </source>
</evidence>